<protein>
    <submittedName>
        <fullName evidence="1">Uncharacterized protein</fullName>
    </submittedName>
</protein>
<dbReference type="Gene3D" id="1.25.40.20">
    <property type="entry name" value="Ankyrin repeat-containing domain"/>
    <property type="match status" value="1"/>
</dbReference>
<dbReference type="PANTHER" id="PTHR46586">
    <property type="entry name" value="ANKYRIN REPEAT-CONTAINING PROTEIN"/>
    <property type="match status" value="1"/>
</dbReference>
<keyword evidence="2" id="KW-1185">Reference proteome</keyword>
<sequence>MILCILAAAMENMWLDELNDVLEYPIALAKAAIANGHIQFLNYIITLKSTKLIRLKNIDLGRRSPFDLAAENGYLEMIKYLHTAGYKECSNAAMDGAAGNGHLHIVKWLH</sequence>
<dbReference type="PANTHER" id="PTHR46586:SF3">
    <property type="entry name" value="ANKYRIN REPEAT-CONTAINING PROTEIN"/>
    <property type="match status" value="1"/>
</dbReference>
<gene>
    <name evidence="1" type="ORF">THRCLA_21265</name>
</gene>
<organism evidence="1 2">
    <name type="scientific">Thraustotheca clavata</name>
    <dbReference type="NCBI Taxonomy" id="74557"/>
    <lineage>
        <taxon>Eukaryota</taxon>
        <taxon>Sar</taxon>
        <taxon>Stramenopiles</taxon>
        <taxon>Oomycota</taxon>
        <taxon>Saprolegniomycetes</taxon>
        <taxon>Saprolegniales</taxon>
        <taxon>Achlyaceae</taxon>
        <taxon>Thraustotheca</taxon>
    </lineage>
</organism>
<dbReference type="Proteomes" id="UP000243217">
    <property type="component" value="Unassembled WGS sequence"/>
</dbReference>
<dbReference type="OrthoDB" id="63159at2759"/>
<evidence type="ECO:0000313" key="1">
    <source>
        <dbReference type="EMBL" id="OQS03017.1"/>
    </source>
</evidence>
<dbReference type="EMBL" id="JNBS01001039">
    <property type="protein sequence ID" value="OQS03017.1"/>
    <property type="molecule type" value="Genomic_DNA"/>
</dbReference>
<dbReference type="AlphaFoldDB" id="A0A1V9ZYE0"/>
<dbReference type="InterPro" id="IPR052050">
    <property type="entry name" value="SecEffector_AnkRepeat"/>
</dbReference>
<name>A0A1V9ZYE0_9STRA</name>
<comment type="caution">
    <text evidence="1">The sequence shown here is derived from an EMBL/GenBank/DDBJ whole genome shotgun (WGS) entry which is preliminary data.</text>
</comment>
<evidence type="ECO:0000313" key="2">
    <source>
        <dbReference type="Proteomes" id="UP000243217"/>
    </source>
</evidence>
<proteinExistence type="predicted"/>
<dbReference type="InterPro" id="IPR036770">
    <property type="entry name" value="Ankyrin_rpt-contain_sf"/>
</dbReference>
<accession>A0A1V9ZYE0</accession>
<dbReference type="SUPFAM" id="SSF140860">
    <property type="entry name" value="Pseudo ankyrin repeat-like"/>
    <property type="match status" value="1"/>
</dbReference>
<reference evidence="1 2" key="1">
    <citation type="journal article" date="2014" name="Genome Biol. Evol.">
        <title>The secreted proteins of Achlya hypogyna and Thraustotheca clavata identify the ancestral oomycete secretome and reveal gene acquisitions by horizontal gene transfer.</title>
        <authorList>
            <person name="Misner I."/>
            <person name="Blouin N."/>
            <person name="Leonard G."/>
            <person name="Richards T.A."/>
            <person name="Lane C.E."/>
        </authorList>
    </citation>
    <scope>NUCLEOTIDE SEQUENCE [LARGE SCALE GENOMIC DNA]</scope>
    <source>
        <strain evidence="1 2">ATCC 34112</strain>
    </source>
</reference>